<comment type="caution">
    <text evidence="3">The sequence shown here is derived from an EMBL/GenBank/DDBJ whole genome shotgun (WGS) entry which is preliminary data.</text>
</comment>
<organism evidence="3 4">
    <name type="scientific">Thalassiosira oceanica</name>
    <name type="common">Marine diatom</name>
    <dbReference type="NCBI Taxonomy" id="159749"/>
    <lineage>
        <taxon>Eukaryota</taxon>
        <taxon>Sar</taxon>
        <taxon>Stramenopiles</taxon>
        <taxon>Ochrophyta</taxon>
        <taxon>Bacillariophyta</taxon>
        <taxon>Coscinodiscophyceae</taxon>
        <taxon>Thalassiosirophycidae</taxon>
        <taxon>Thalassiosirales</taxon>
        <taxon>Thalassiosiraceae</taxon>
        <taxon>Thalassiosira</taxon>
    </lineage>
</organism>
<dbReference type="InterPro" id="IPR045096">
    <property type="entry name" value="EDR2-like"/>
</dbReference>
<proteinExistence type="predicted"/>
<dbReference type="OMA" id="WHRRERS"/>
<dbReference type="Proteomes" id="UP000266841">
    <property type="component" value="Unassembled WGS sequence"/>
</dbReference>
<dbReference type="InterPro" id="IPR009769">
    <property type="entry name" value="EDR2_C"/>
</dbReference>
<dbReference type="PANTHER" id="PTHR12136">
    <property type="entry name" value="ENHANCED DISEASE RESISTANCE-RELATED"/>
    <property type="match status" value="1"/>
</dbReference>
<dbReference type="eggNOG" id="ENOG502QQJT">
    <property type="taxonomic scope" value="Eukaryota"/>
</dbReference>
<feature type="domain" description="Protein ENHANCED DISEASE RESISTANCE 2 C-terminal" evidence="2">
    <location>
        <begin position="169"/>
        <end position="398"/>
    </location>
</feature>
<sequence>TVLLKLVGGRSVSLGLDAVIALCVACGTGGYLLRGALRPAVPAAVKGGGVDAVGEPSAAAKAKSPPPQDAPAPRPTVPSRRDLMQRSANRGKALSLKSQESLDLIQGSLRSTRRSALHINDKAAAPGDSGGPGPPAADEEKTAYPVVETRTLERFPDGAPLGSHLNMFSAPPASNFRVRGPDYLADRRKVPSADYPFDLRGCDLFLTDDPPTDIGRHPSLLAGRLRDVPTMIVSFRLPWGVFLSYYAIPDRFLPFLRRGAGHGDPSVPLPSTADMTPGERTLCDFLLADGDERNEVLKIVPVAVEAPWIVKRVVNGSPALVGKKMPIEYIYGPPDGDRAEYFEIDLDIVSSAAARNILAVVRSYTKELTIDLGFVVQANRPEDLPETMCVGVRIHGIDPLTAELLPEFDRGDEVPGLTEQEGDED</sequence>
<gene>
    <name evidence="3" type="ORF">THAOC_10933</name>
</gene>
<dbReference type="EMBL" id="AGNL01012330">
    <property type="protein sequence ID" value="EJK67951.1"/>
    <property type="molecule type" value="Genomic_DNA"/>
</dbReference>
<feature type="compositionally biased region" description="Pro residues" evidence="1">
    <location>
        <begin position="64"/>
        <end position="76"/>
    </location>
</feature>
<evidence type="ECO:0000313" key="3">
    <source>
        <dbReference type="EMBL" id="EJK67951.1"/>
    </source>
</evidence>
<protein>
    <recommendedName>
        <fullName evidence="2">Protein ENHANCED DISEASE RESISTANCE 2 C-terminal domain-containing protein</fullName>
    </recommendedName>
</protein>
<accession>K0T3I6</accession>
<feature type="region of interest" description="Disordered" evidence="1">
    <location>
        <begin position="121"/>
        <end position="141"/>
    </location>
</feature>
<dbReference type="OrthoDB" id="9970435at2759"/>
<evidence type="ECO:0000313" key="4">
    <source>
        <dbReference type="Proteomes" id="UP000266841"/>
    </source>
</evidence>
<keyword evidence="4" id="KW-1185">Reference proteome</keyword>
<evidence type="ECO:0000259" key="2">
    <source>
        <dbReference type="Pfam" id="PF07059"/>
    </source>
</evidence>
<evidence type="ECO:0000256" key="1">
    <source>
        <dbReference type="SAM" id="MobiDB-lite"/>
    </source>
</evidence>
<dbReference type="PANTHER" id="PTHR12136:SF41">
    <property type="entry name" value="PLECKSTRIN HOMOLOGY (PH) AND LIPID-BINDING START DOMAINS-CONTAINING PROTEIN"/>
    <property type="match status" value="1"/>
</dbReference>
<feature type="region of interest" description="Disordered" evidence="1">
    <location>
        <begin position="47"/>
        <end position="81"/>
    </location>
</feature>
<feature type="non-terminal residue" evidence="3">
    <location>
        <position position="1"/>
    </location>
</feature>
<dbReference type="AlphaFoldDB" id="K0T3I6"/>
<dbReference type="Pfam" id="PF07059">
    <property type="entry name" value="EDR2_C"/>
    <property type="match status" value="1"/>
</dbReference>
<feature type="compositionally biased region" description="Low complexity" evidence="1">
    <location>
        <begin position="52"/>
        <end position="63"/>
    </location>
</feature>
<name>K0T3I6_THAOC</name>
<reference evidence="3 4" key="1">
    <citation type="journal article" date="2012" name="Genome Biol.">
        <title>Genome and low-iron response of an oceanic diatom adapted to chronic iron limitation.</title>
        <authorList>
            <person name="Lommer M."/>
            <person name="Specht M."/>
            <person name="Roy A.S."/>
            <person name="Kraemer L."/>
            <person name="Andreson R."/>
            <person name="Gutowska M.A."/>
            <person name="Wolf J."/>
            <person name="Bergner S.V."/>
            <person name="Schilhabel M.B."/>
            <person name="Klostermeier U.C."/>
            <person name="Beiko R.G."/>
            <person name="Rosenstiel P."/>
            <person name="Hippler M."/>
            <person name="Laroche J."/>
        </authorList>
    </citation>
    <scope>NUCLEOTIDE SEQUENCE [LARGE SCALE GENOMIC DNA]</scope>
    <source>
        <strain evidence="3 4">CCMP1005</strain>
    </source>
</reference>